<feature type="transmembrane region" description="Helical" evidence="7">
    <location>
        <begin position="107"/>
        <end position="126"/>
    </location>
</feature>
<dbReference type="PANTHER" id="PTHR34584">
    <property type="entry name" value="NA(+)/H(+) ANTIPORTER SUBUNIT E1"/>
    <property type="match status" value="1"/>
</dbReference>
<protein>
    <submittedName>
        <fullName evidence="8">Na+/H+ antiporter subunit E</fullName>
    </submittedName>
</protein>
<feature type="transmembrane region" description="Helical" evidence="7">
    <location>
        <begin position="7"/>
        <end position="25"/>
    </location>
</feature>
<evidence type="ECO:0000256" key="1">
    <source>
        <dbReference type="ARBA" id="ARBA00004651"/>
    </source>
</evidence>
<evidence type="ECO:0000256" key="2">
    <source>
        <dbReference type="ARBA" id="ARBA00006228"/>
    </source>
</evidence>
<evidence type="ECO:0000256" key="6">
    <source>
        <dbReference type="ARBA" id="ARBA00023136"/>
    </source>
</evidence>
<evidence type="ECO:0000313" key="9">
    <source>
        <dbReference type="Proteomes" id="UP000824005"/>
    </source>
</evidence>
<evidence type="ECO:0000256" key="4">
    <source>
        <dbReference type="ARBA" id="ARBA00022692"/>
    </source>
</evidence>
<comment type="subcellular location">
    <subcellularLocation>
        <location evidence="1">Cell membrane</location>
        <topology evidence="1">Multi-pass membrane protein</topology>
    </subcellularLocation>
</comment>
<keyword evidence="5 7" id="KW-1133">Transmembrane helix</keyword>
<evidence type="ECO:0000313" key="8">
    <source>
        <dbReference type="EMBL" id="HIY64868.1"/>
    </source>
</evidence>
<organism evidence="8 9">
    <name type="scientific">Candidatus Agrococcus pullicola</name>
    <dbReference type="NCBI Taxonomy" id="2838429"/>
    <lineage>
        <taxon>Bacteria</taxon>
        <taxon>Bacillati</taxon>
        <taxon>Actinomycetota</taxon>
        <taxon>Actinomycetes</taxon>
        <taxon>Micrococcales</taxon>
        <taxon>Microbacteriaceae</taxon>
        <taxon>Agrococcus</taxon>
    </lineage>
</organism>
<gene>
    <name evidence="8" type="ORF">H9830_01150</name>
</gene>
<feature type="transmembrane region" description="Helical" evidence="7">
    <location>
        <begin position="31"/>
        <end position="53"/>
    </location>
</feature>
<dbReference type="NCBIfam" id="NF006521">
    <property type="entry name" value="PRK08965.1-5"/>
    <property type="match status" value="1"/>
</dbReference>
<evidence type="ECO:0000256" key="5">
    <source>
        <dbReference type="ARBA" id="ARBA00022989"/>
    </source>
</evidence>
<name>A0A9D1YSK0_9MICO</name>
<feature type="transmembrane region" description="Helical" evidence="7">
    <location>
        <begin position="65"/>
        <end position="87"/>
    </location>
</feature>
<evidence type="ECO:0000256" key="7">
    <source>
        <dbReference type="SAM" id="Phobius"/>
    </source>
</evidence>
<dbReference type="PANTHER" id="PTHR34584:SF1">
    <property type="entry name" value="NA(+)_H(+) ANTIPORTER SUBUNIT E1"/>
    <property type="match status" value="1"/>
</dbReference>
<sequence>MSQRRKNFRFSFLMTGGLVVVWLLLVGEFTFGALVFGVAVAVGVQLVFPMPEIPQMARMRPLQTLWLILATLWGLVRASVIVSYQVLAWWRPTTNSIIAVDLRSSDSFTSTLTAVLVTLVPGSVVLELRGGRALVHVFDTPDEDAVEAARQNVLAQERLALLAFGTKEEVERLRQERRQRLNGKGRTQ</sequence>
<proteinExistence type="inferred from homology"/>
<reference evidence="8" key="1">
    <citation type="journal article" date="2021" name="PeerJ">
        <title>Extensive microbial diversity within the chicken gut microbiome revealed by metagenomics and culture.</title>
        <authorList>
            <person name="Gilroy R."/>
            <person name="Ravi A."/>
            <person name="Getino M."/>
            <person name="Pursley I."/>
            <person name="Horton D.L."/>
            <person name="Alikhan N.F."/>
            <person name="Baker D."/>
            <person name="Gharbi K."/>
            <person name="Hall N."/>
            <person name="Watson M."/>
            <person name="Adriaenssens E.M."/>
            <person name="Foster-Nyarko E."/>
            <person name="Jarju S."/>
            <person name="Secka A."/>
            <person name="Antonio M."/>
            <person name="Oren A."/>
            <person name="Chaudhuri R.R."/>
            <person name="La Ragione R."/>
            <person name="Hildebrand F."/>
            <person name="Pallen M.J."/>
        </authorList>
    </citation>
    <scope>NUCLEOTIDE SEQUENCE</scope>
    <source>
        <strain evidence="8">ChiGjej1B1-98</strain>
    </source>
</reference>
<dbReference type="AlphaFoldDB" id="A0A9D1YSK0"/>
<dbReference type="Proteomes" id="UP000824005">
    <property type="component" value="Unassembled WGS sequence"/>
</dbReference>
<dbReference type="GO" id="GO:0005886">
    <property type="term" value="C:plasma membrane"/>
    <property type="evidence" value="ECO:0007669"/>
    <property type="project" value="UniProtKB-SubCell"/>
</dbReference>
<reference evidence="8" key="2">
    <citation type="submission" date="2021-04" db="EMBL/GenBank/DDBJ databases">
        <authorList>
            <person name="Gilroy R."/>
        </authorList>
    </citation>
    <scope>NUCLEOTIDE SEQUENCE</scope>
    <source>
        <strain evidence="8">ChiGjej1B1-98</strain>
    </source>
</reference>
<comment type="caution">
    <text evidence="8">The sequence shown here is derived from an EMBL/GenBank/DDBJ whole genome shotgun (WGS) entry which is preliminary data.</text>
</comment>
<dbReference type="GO" id="GO:0008324">
    <property type="term" value="F:monoatomic cation transmembrane transporter activity"/>
    <property type="evidence" value="ECO:0007669"/>
    <property type="project" value="InterPro"/>
</dbReference>
<evidence type="ECO:0000256" key="3">
    <source>
        <dbReference type="ARBA" id="ARBA00022475"/>
    </source>
</evidence>
<dbReference type="EMBL" id="DXDC01000031">
    <property type="protein sequence ID" value="HIY64868.1"/>
    <property type="molecule type" value="Genomic_DNA"/>
</dbReference>
<keyword evidence="4 7" id="KW-0812">Transmembrane</keyword>
<keyword evidence="6 7" id="KW-0472">Membrane</keyword>
<dbReference type="InterPro" id="IPR002758">
    <property type="entry name" value="Cation_antiport_E"/>
</dbReference>
<accession>A0A9D1YSK0</accession>
<comment type="similarity">
    <text evidence="2">Belongs to the CPA3 antiporters (TC 2.A.63) subunit E family.</text>
</comment>
<keyword evidence="3" id="KW-1003">Cell membrane</keyword>
<dbReference type="Pfam" id="PF01899">
    <property type="entry name" value="MNHE"/>
    <property type="match status" value="1"/>
</dbReference>